<accession>B0DDT7</accession>
<evidence type="ECO:0000313" key="9">
    <source>
        <dbReference type="EMBL" id="EDR07272.1"/>
    </source>
</evidence>
<comment type="subcellular location">
    <subcellularLocation>
        <location evidence="5">Peroxisome</location>
    </subcellularLocation>
</comment>
<evidence type="ECO:0000256" key="6">
    <source>
        <dbReference type="PIRSR" id="PIRSR000241-1"/>
    </source>
</evidence>
<evidence type="ECO:0000256" key="1">
    <source>
        <dbReference type="ARBA" id="ARBA00004831"/>
    </source>
</evidence>
<feature type="binding site" evidence="7">
    <location>
        <position position="245"/>
    </location>
    <ligand>
        <name>5-hydroxyisourate</name>
        <dbReference type="ChEBI" id="CHEBI:18072"/>
    </ligand>
</feature>
<dbReference type="PANTHER" id="PTHR42874:SF1">
    <property type="entry name" value="URICASE"/>
    <property type="match status" value="1"/>
</dbReference>
<comment type="function">
    <text evidence="5 8">Catalyzes the oxidation of uric acid to 5-hydroxyisourate, which is further processed to form (S)-allantoin.</text>
</comment>
<feature type="binding site" evidence="7">
    <location>
        <position position="272"/>
    </location>
    <ligand>
        <name>O2</name>
        <dbReference type="ChEBI" id="CHEBI:15379"/>
    </ligand>
</feature>
<feature type="binding site" evidence="7">
    <location>
        <position position="173"/>
    </location>
    <ligand>
        <name>urate</name>
        <dbReference type="ChEBI" id="CHEBI:17775"/>
    </ligand>
</feature>
<gene>
    <name evidence="9" type="ORF">LACBIDRAFT_190858</name>
</gene>
<feature type="binding site" evidence="7">
    <location>
        <position position="190"/>
    </location>
    <ligand>
        <name>urate</name>
        <dbReference type="ChEBI" id="CHEBI:17775"/>
    </ligand>
</feature>
<feature type="binding site" evidence="7">
    <location>
        <position position="62"/>
    </location>
    <ligand>
        <name>5-hydroxyisourate</name>
        <dbReference type="ChEBI" id="CHEBI:18072"/>
    </ligand>
</feature>
<dbReference type="AlphaFoldDB" id="B0DDT7"/>
<dbReference type="SUPFAM" id="SSF55620">
    <property type="entry name" value="Tetrahydrobiopterin biosynthesis enzymes-like"/>
    <property type="match status" value="2"/>
</dbReference>
<dbReference type="OrthoDB" id="9992118at2759"/>
<dbReference type="KEGG" id="lbc:LACBIDRAFT_190858"/>
<dbReference type="HOGENOM" id="CLU_048151_0_0_1"/>
<dbReference type="PANTHER" id="PTHR42874">
    <property type="entry name" value="URICASE"/>
    <property type="match status" value="1"/>
</dbReference>
<proteinExistence type="inferred from homology"/>
<comment type="similarity">
    <text evidence="2 5 8">Belongs to the uricase family.</text>
</comment>
<keyword evidence="10" id="KW-1185">Reference proteome</keyword>
<feature type="binding site" evidence="7">
    <location>
        <position position="272"/>
    </location>
    <ligand>
        <name>urate</name>
        <dbReference type="ChEBI" id="CHEBI:17775"/>
    </ligand>
</feature>
<feature type="binding site" evidence="7">
    <location>
        <position position="173"/>
    </location>
    <ligand>
        <name>5-hydroxyisourate</name>
        <dbReference type="ChEBI" id="CHEBI:18072"/>
    </ligand>
</feature>
<comment type="catalytic activity">
    <reaction evidence="5 8">
        <text>urate + O2 + H2O = 5-hydroxyisourate + H2O2</text>
        <dbReference type="Rhea" id="RHEA:21368"/>
        <dbReference type="ChEBI" id="CHEBI:15377"/>
        <dbReference type="ChEBI" id="CHEBI:15379"/>
        <dbReference type="ChEBI" id="CHEBI:16240"/>
        <dbReference type="ChEBI" id="CHEBI:17775"/>
        <dbReference type="ChEBI" id="CHEBI:18072"/>
        <dbReference type="EC" id="1.7.3.3"/>
    </reaction>
</comment>
<evidence type="ECO:0000256" key="8">
    <source>
        <dbReference type="RuleBase" id="RU004455"/>
    </source>
</evidence>
<evidence type="ECO:0000313" key="10">
    <source>
        <dbReference type="Proteomes" id="UP000001194"/>
    </source>
</evidence>
<dbReference type="GeneID" id="6077741"/>
<sequence length="317" mass="35746">MPNKPLSSLTAARYGKAKVRVFRIVRQDKWHHIVEYNVEALLEGDLESSYTEADNSVVRVFTSLIRVIRRYLAKISPYILNPEKFALHLGTFFVSKYAHIHKAFVTIEQLRWARIPVEKGNLKEHPHAFYRDGDDKRVVKVEVDASKGKDKLVGRVSAGISDLLVLKSTGSKFEGFIRDEYTTLVEVDDRIFSTSVDLEYTFSEIALKAPGDAGKLQFVAPEQEVPERARRATLEVFAEDESASVQATLYKMAQRIIAENVHIQTVTYTLPNKHYIPVDMKYIGVDNLTPYLSKAEVFTPVAAPSGLISATISRKQG</sequence>
<dbReference type="EMBL" id="DS547105">
    <property type="protein sequence ID" value="EDR07272.1"/>
    <property type="molecule type" value="Genomic_DNA"/>
</dbReference>
<feature type="binding site" evidence="7">
    <location>
        <position position="190"/>
    </location>
    <ligand>
        <name>5-hydroxyisourate</name>
        <dbReference type="ChEBI" id="CHEBI:18072"/>
    </ligand>
</feature>
<dbReference type="GO" id="GO:0006145">
    <property type="term" value="P:purine nucleobase catabolic process"/>
    <property type="evidence" value="ECO:0007669"/>
    <property type="project" value="TreeGrafter"/>
</dbReference>
<feature type="binding site" evidence="7">
    <location>
        <position position="246"/>
    </location>
    <ligand>
        <name>5-hydroxyisourate</name>
        <dbReference type="ChEBI" id="CHEBI:18072"/>
    </ligand>
</feature>
<dbReference type="PRINTS" id="PR00093">
    <property type="entry name" value="URICASE"/>
</dbReference>
<dbReference type="UniPathway" id="UPA00394">
    <property type="reaction ID" value="UER00650"/>
</dbReference>
<dbReference type="GO" id="GO:0019628">
    <property type="term" value="P:urate catabolic process"/>
    <property type="evidence" value="ECO:0007669"/>
    <property type="project" value="UniProtKB-UniPathway"/>
</dbReference>
<evidence type="ECO:0000256" key="5">
    <source>
        <dbReference type="PIRNR" id="PIRNR000241"/>
    </source>
</evidence>
<dbReference type="Proteomes" id="UP000001194">
    <property type="component" value="Unassembled WGS sequence"/>
</dbReference>
<dbReference type="EC" id="1.7.3.3" evidence="5 8"/>
<reference evidence="9 10" key="1">
    <citation type="journal article" date="2008" name="Nature">
        <title>The genome of Laccaria bicolor provides insights into mycorrhizal symbiosis.</title>
        <authorList>
            <person name="Martin F."/>
            <person name="Aerts A."/>
            <person name="Ahren D."/>
            <person name="Brun A."/>
            <person name="Danchin E.G.J."/>
            <person name="Duchaussoy F."/>
            <person name="Gibon J."/>
            <person name="Kohler A."/>
            <person name="Lindquist E."/>
            <person name="Pereda V."/>
            <person name="Salamov A."/>
            <person name="Shapiro H.J."/>
            <person name="Wuyts J."/>
            <person name="Blaudez D."/>
            <person name="Buee M."/>
            <person name="Brokstein P."/>
            <person name="Canbaeck B."/>
            <person name="Cohen D."/>
            <person name="Courty P.E."/>
            <person name="Coutinho P.M."/>
            <person name="Delaruelle C."/>
            <person name="Detter J.C."/>
            <person name="Deveau A."/>
            <person name="DiFazio S."/>
            <person name="Duplessis S."/>
            <person name="Fraissinet-Tachet L."/>
            <person name="Lucic E."/>
            <person name="Frey-Klett P."/>
            <person name="Fourrey C."/>
            <person name="Feussner I."/>
            <person name="Gay G."/>
            <person name="Grimwood J."/>
            <person name="Hoegger P.J."/>
            <person name="Jain P."/>
            <person name="Kilaru S."/>
            <person name="Labbe J."/>
            <person name="Lin Y.C."/>
            <person name="Legue V."/>
            <person name="Le Tacon F."/>
            <person name="Marmeisse R."/>
            <person name="Melayah D."/>
            <person name="Montanini B."/>
            <person name="Muratet M."/>
            <person name="Nehls U."/>
            <person name="Niculita-Hirzel H."/>
            <person name="Oudot-Le Secq M.P."/>
            <person name="Peter M."/>
            <person name="Quesneville H."/>
            <person name="Rajashekar B."/>
            <person name="Reich M."/>
            <person name="Rouhier N."/>
            <person name="Schmutz J."/>
            <person name="Yin T."/>
            <person name="Chalot M."/>
            <person name="Henrissat B."/>
            <person name="Kuees U."/>
            <person name="Lucas S."/>
            <person name="Van de Peer Y."/>
            <person name="Podila G.K."/>
            <person name="Polle A."/>
            <person name="Pukkila P.J."/>
            <person name="Richardson P.M."/>
            <person name="Rouze P."/>
            <person name="Sanders I.R."/>
            <person name="Stajich J.E."/>
            <person name="Tunlid A."/>
            <person name="Tuskan G."/>
            <person name="Grigoriev I.V."/>
        </authorList>
    </citation>
    <scope>NUCLEOTIDE SEQUENCE [LARGE SCALE GENOMIC DNA]</scope>
    <source>
        <strain evidence="10">S238N-H82 / ATCC MYA-4686</strain>
    </source>
</reference>
<feature type="binding site" evidence="7">
    <location>
        <position position="62"/>
    </location>
    <ligand>
        <name>O2</name>
        <dbReference type="ChEBI" id="CHEBI:15379"/>
    </ligand>
</feature>
<dbReference type="PIRSF" id="PIRSF000241">
    <property type="entry name" value="Urate_oxidase"/>
    <property type="match status" value="1"/>
</dbReference>
<evidence type="ECO:0000256" key="3">
    <source>
        <dbReference type="ARBA" id="ARBA00022631"/>
    </source>
</evidence>
<dbReference type="STRING" id="486041.B0DDT7"/>
<feature type="active site" description="Charge relay system" evidence="6">
    <location>
        <position position="274"/>
    </location>
</feature>
<dbReference type="InParanoid" id="B0DDT7"/>
<dbReference type="NCBIfam" id="TIGR03383">
    <property type="entry name" value="urate_oxi"/>
    <property type="match status" value="1"/>
</dbReference>
<protein>
    <recommendedName>
        <fullName evidence="5 8">Uricase</fullName>
        <ecNumber evidence="5 8">1.7.3.3</ecNumber>
    </recommendedName>
    <alternativeName>
        <fullName evidence="5">Urate oxidase</fullName>
    </alternativeName>
</protein>
<dbReference type="GO" id="GO:0005777">
    <property type="term" value="C:peroxisome"/>
    <property type="evidence" value="ECO:0007669"/>
    <property type="project" value="UniProtKB-SubCell"/>
</dbReference>
<dbReference type="InterPro" id="IPR002042">
    <property type="entry name" value="Uricase"/>
</dbReference>
<feature type="binding site" evidence="7">
    <location>
        <position position="246"/>
    </location>
    <ligand>
        <name>urate</name>
        <dbReference type="ChEBI" id="CHEBI:17775"/>
    </ligand>
</feature>
<evidence type="ECO:0000256" key="2">
    <source>
        <dbReference type="ARBA" id="ARBA00009760"/>
    </source>
</evidence>
<dbReference type="Gene3D" id="3.10.270.10">
    <property type="entry name" value="Urate Oxidase"/>
    <property type="match status" value="1"/>
</dbReference>
<name>B0DDT7_LACBS</name>
<organism evidence="10">
    <name type="scientific">Laccaria bicolor (strain S238N-H82 / ATCC MYA-4686)</name>
    <name type="common">Bicoloured deceiver</name>
    <name type="synonym">Laccaria laccata var. bicolor</name>
    <dbReference type="NCBI Taxonomy" id="486041"/>
    <lineage>
        <taxon>Eukaryota</taxon>
        <taxon>Fungi</taxon>
        <taxon>Dikarya</taxon>
        <taxon>Basidiomycota</taxon>
        <taxon>Agaricomycotina</taxon>
        <taxon>Agaricomycetes</taxon>
        <taxon>Agaricomycetidae</taxon>
        <taxon>Agaricales</taxon>
        <taxon>Agaricineae</taxon>
        <taxon>Hydnangiaceae</taxon>
        <taxon>Laccaria</taxon>
    </lineage>
</organism>
<keyword evidence="4 5" id="KW-0560">Oxidoreductase</keyword>
<keyword evidence="3 5" id="KW-0659">Purine metabolism</keyword>
<feature type="active site" description="Charge relay system" evidence="6">
    <location>
        <position position="16"/>
    </location>
</feature>
<feature type="binding site" evidence="7">
    <location>
        <position position="272"/>
    </location>
    <ligand>
        <name>5-hydroxyisourate</name>
        <dbReference type="ChEBI" id="CHEBI:18072"/>
    </ligand>
</feature>
<dbReference type="FunCoup" id="B0DDT7">
    <property type="interactions" value="49"/>
</dbReference>
<dbReference type="GO" id="GO:0004846">
    <property type="term" value="F:urate oxidase activity"/>
    <property type="evidence" value="ECO:0007669"/>
    <property type="project" value="UniProtKB-EC"/>
</dbReference>
<evidence type="ECO:0000256" key="7">
    <source>
        <dbReference type="PIRSR" id="PIRSR000241-2"/>
    </source>
</evidence>
<keyword evidence="5" id="KW-0576">Peroxisome</keyword>
<feature type="binding site" evidence="7">
    <location>
        <position position="62"/>
    </location>
    <ligand>
        <name>urate</name>
        <dbReference type="ChEBI" id="CHEBI:17775"/>
    </ligand>
</feature>
<dbReference type="Pfam" id="PF01014">
    <property type="entry name" value="Uricase"/>
    <property type="match status" value="2"/>
</dbReference>
<evidence type="ECO:0000256" key="4">
    <source>
        <dbReference type="ARBA" id="ARBA00023002"/>
    </source>
</evidence>
<feature type="active site" description="Charge relay system" evidence="6">
    <location>
        <position position="62"/>
    </location>
</feature>
<comment type="pathway">
    <text evidence="1 5">Purine metabolism; urate degradation; (S)-allantoin from urate: step 1/3.</text>
</comment>
<dbReference type="PROSITE" id="PS00366">
    <property type="entry name" value="URICASE"/>
    <property type="match status" value="1"/>
</dbReference>
<dbReference type="RefSeq" id="XP_001882203.1">
    <property type="nucleotide sequence ID" value="XM_001882168.1"/>
</dbReference>
<dbReference type="InterPro" id="IPR019842">
    <property type="entry name" value="Uricase_CS"/>
</dbReference>
<feature type="binding site" evidence="7">
    <location>
        <position position="245"/>
    </location>
    <ligand>
        <name>urate</name>
        <dbReference type="ChEBI" id="CHEBI:17775"/>
    </ligand>
</feature>